<evidence type="ECO:0000313" key="5">
    <source>
        <dbReference type="EMBL" id="AKD03467.1"/>
    </source>
</evidence>
<protein>
    <recommendedName>
        <fullName evidence="4">HTH araC/xylS-type domain-containing protein</fullName>
    </recommendedName>
</protein>
<keyword evidence="3" id="KW-0804">Transcription</keyword>
<keyword evidence="1" id="KW-0805">Transcription regulation</keyword>
<dbReference type="Gene3D" id="1.10.10.60">
    <property type="entry name" value="Homeodomain-like"/>
    <property type="match status" value="1"/>
</dbReference>
<dbReference type="RefSeq" id="WP_046310618.1">
    <property type="nucleotide sequence ID" value="NZ_CBCSCY010000005.1"/>
</dbReference>
<dbReference type="Proteomes" id="UP000033109">
    <property type="component" value="Chromosome"/>
</dbReference>
<keyword evidence="2" id="KW-0238">DNA-binding</keyword>
<gene>
    <name evidence="5" type="ORF">PKOR_10460</name>
</gene>
<evidence type="ECO:0000256" key="1">
    <source>
        <dbReference type="ARBA" id="ARBA00023015"/>
    </source>
</evidence>
<dbReference type="SMART" id="SM00342">
    <property type="entry name" value="HTH_ARAC"/>
    <property type="match status" value="1"/>
</dbReference>
<name>A0A0E3UWJ8_9BACT</name>
<evidence type="ECO:0000259" key="4">
    <source>
        <dbReference type="PROSITE" id="PS01124"/>
    </source>
</evidence>
<dbReference type="Pfam" id="PF12625">
    <property type="entry name" value="Arabinose_bd"/>
    <property type="match status" value="1"/>
</dbReference>
<dbReference type="SUPFAM" id="SSF46689">
    <property type="entry name" value="Homeodomain-like"/>
    <property type="match status" value="1"/>
</dbReference>
<dbReference type="InterPro" id="IPR032687">
    <property type="entry name" value="AraC-type_N"/>
</dbReference>
<dbReference type="EMBL" id="CP009621">
    <property type="protein sequence ID" value="AKD03467.1"/>
    <property type="molecule type" value="Genomic_DNA"/>
</dbReference>
<dbReference type="InterPro" id="IPR018060">
    <property type="entry name" value="HTH_AraC"/>
</dbReference>
<dbReference type="GO" id="GO:0003700">
    <property type="term" value="F:DNA-binding transcription factor activity"/>
    <property type="evidence" value="ECO:0007669"/>
    <property type="project" value="InterPro"/>
</dbReference>
<keyword evidence="6" id="KW-1185">Reference proteome</keyword>
<organism evidence="5 6">
    <name type="scientific">Pontibacter korlensis</name>
    <dbReference type="NCBI Taxonomy" id="400092"/>
    <lineage>
        <taxon>Bacteria</taxon>
        <taxon>Pseudomonadati</taxon>
        <taxon>Bacteroidota</taxon>
        <taxon>Cytophagia</taxon>
        <taxon>Cytophagales</taxon>
        <taxon>Hymenobacteraceae</taxon>
        <taxon>Pontibacter</taxon>
    </lineage>
</organism>
<evidence type="ECO:0000256" key="3">
    <source>
        <dbReference type="ARBA" id="ARBA00023163"/>
    </source>
</evidence>
<dbReference type="PROSITE" id="PS01124">
    <property type="entry name" value="HTH_ARAC_FAMILY_2"/>
    <property type="match status" value="1"/>
</dbReference>
<dbReference type="PANTHER" id="PTHR47894:SF1">
    <property type="entry name" value="HTH-TYPE TRANSCRIPTIONAL REGULATOR VQSM"/>
    <property type="match status" value="1"/>
</dbReference>
<sequence>MEFPTEYIGLVKDVIYSVCRDEEATGKFCKKINLPIEELDTPSMQVRLDVVERVFSALRQQVGQEHVGLLCGSKASESVWGLVGHLVQVSPNLQAAMANLCQYYICFSNAVEFKLQQEPDATTLELIPVPGWKEEYPYSCRQCVEFNMAAALHIASNLVKQPIAPKKVEIAFIQPKESSTYELLFKAPVKFNATTSKLYFAPQAMKLSIAGSCTVLYNKFKQMLQDELLCSTLGGNFRSLVKREVQKRLGEHTACSIELIADSLCMSVRSLQRRLSLEGTSFHQEVEEVKKQVAQQLMKAKQYNISEISFMLGYNDCSAFRKAFKKWTGLNPKAFSMLQQV</sequence>
<accession>A0A0E3UWJ8</accession>
<dbReference type="PANTHER" id="PTHR47894">
    <property type="entry name" value="HTH-TYPE TRANSCRIPTIONAL REGULATOR GADX"/>
    <property type="match status" value="1"/>
</dbReference>
<dbReference type="PATRIC" id="fig|400092.3.peg.2289"/>
<evidence type="ECO:0000256" key="2">
    <source>
        <dbReference type="ARBA" id="ARBA00023125"/>
    </source>
</evidence>
<dbReference type="GO" id="GO:0000976">
    <property type="term" value="F:transcription cis-regulatory region binding"/>
    <property type="evidence" value="ECO:0007669"/>
    <property type="project" value="TreeGrafter"/>
</dbReference>
<dbReference type="Pfam" id="PF12833">
    <property type="entry name" value="HTH_18"/>
    <property type="match status" value="1"/>
</dbReference>
<feature type="domain" description="HTH araC/xylS-type" evidence="4">
    <location>
        <begin position="239"/>
        <end position="338"/>
    </location>
</feature>
<dbReference type="AlphaFoldDB" id="A0A0E3UWJ8"/>
<dbReference type="GO" id="GO:0005829">
    <property type="term" value="C:cytosol"/>
    <property type="evidence" value="ECO:0007669"/>
    <property type="project" value="TreeGrafter"/>
</dbReference>
<proteinExistence type="predicted"/>
<evidence type="ECO:0000313" key="6">
    <source>
        <dbReference type="Proteomes" id="UP000033109"/>
    </source>
</evidence>
<dbReference type="KEGG" id="pko:PKOR_10460"/>
<dbReference type="InterPro" id="IPR009057">
    <property type="entry name" value="Homeodomain-like_sf"/>
</dbReference>
<dbReference type="HOGENOM" id="CLU_047522_1_0_10"/>
<reference evidence="5 6" key="1">
    <citation type="journal article" date="2015" name="Sci. Rep.">
        <title>Unraveling adaptation of Pontibacter korlensis to radiation and infertility in desert through complete genome and comparative transcriptomic analysis.</title>
        <authorList>
            <person name="Dai J."/>
            <person name="Dai W."/>
            <person name="Qiu C."/>
            <person name="Yang Z."/>
            <person name="Zhang Y."/>
            <person name="Zhou M."/>
            <person name="Zhang L."/>
            <person name="Fang C."/>
            <person name="Gao Q."/>
            <person name="Yang Q."/>
            <person name="Li X."/>
            <person name="Wang Z."/>
            <person name="Wang Z."/>
            <person name="Jia Z."/>
            <person name="Chen X."/>
        </authorList>
    </citation>
    <scope>NUCLEOTIDE SEQUENCE [LARGE SCALE GENOMIC DNA]</scope>
    <source>
        <strain evidence="5 6">X14-1T</strain>
    </source>
</reference>